<proteinExistence type="inferred from homology"/>
<comment type="similarity">
    <text evidence="2">Belongs to the major facilitator superfamily. Proton-dependent oligopeptide transporter (POT/PTR) (TC 2.A.17) family.</text>
</comment>
<dbReference type="InterPro" id="IPR000109">
    <property type="entry name" value="POT_fam"/>
</dbReference>
<keyword evidence="11" id="KW-1185">Reference proteome</keyword>
<dbReference type="Gene3D" id="1.20.1250.20">
    <property type="entry name" value="MFS general substrate transporter like domains"/>
    <property type="match status" value="2"/>
</dbReference>
<feature type="transmembrane region" description="Helical" evidence="8">
    <location>
        <begin position="356"/>
        <end position="375"/>
    </location>
</feature>
<comment type="subcellular location">
    <subcellularLocation>
        <location evidence="1">Cell membrane</location>
        <topology evidence="1">Multi-pass membrane protein</topology>
    </subcellularLocation>
</comment>
<evidence type="ECO:0000256" key="4">
    <source>
        <dbReference type="ARBA" id="ARBA00022475"/>
    </source>
</evidence>
<name>A0ABY4PHQ1_9LACO</name>
<dbReference type="PROSITE" id="PS01022">
    <property type="entry name" value="PTR2_1"/>
    <property type="match status" value="1"/>
</dbReference>
<feature type="transmembrane region" description="Helical" evidence="8">
    <location>
        <begin position="416"/>
        <end position="438"/>
    </location>
</feature>
<feature type="transmembrane region" description="Helical" evidence="8">
    <location>
        <begin position="117"/>
        <end position="141"/>
    </location>
</feature>
<dbReference type="InterPro" id="IPR020846">
    <property type="entry name" value="MFS_dom"/>
</dbReference>
<gene>
    <name evidence="10" type="ORF">MOO46_07245</name>
</gene>
<reference evidence="10 11" key="1">
    <citation type="journal article" date="2022" name="Int. J. Syst. Evol. Microbiol.">
        <title>Apilactobacillus apisilvae sp. nov., Nicolia spurrieriana gen. nov. sp. nov., Bombilactobacillus folatiphilus sp. nov. and Bombilactobacillus thymidiniphilus sp. nov., four new lactic acid bacterial isolates from stingless bees Tetragonula carbonaria and Austroplebeia australis.</title>
        <authorList>
            <person name="Oliphant S.A."/>
            <person name="Watson-Haigh N.S."/>
            <person name="Sumby K.M."/>
            <person name="Gardner J."/>
            <person name="Groom S."/>
            <person name="Jiranek V."/>
        </authorList>
    </citation>
    <scope>NUCLEOTIDE SEQUENCE [LARGE SCALE GENOMIC DNA]</scope>
    <source>
        <strain evidence="10 11">SG5_A10</strain>
    </source>
</reference>
<feature type="transmembrane region" description="Helical" evidence="8">
    <location>
        <begin position="92"/>
        <end position="111"/>
    </location>
</feature>
<evidence type="ECO:0000256" key="7">
    <source>
        <dbReference type="ARBA" id="ARBA00023136"/>
    </source>
</evidence>
<feature type="transmembrane region" description="Helical" evidence="8">
    <location>
        <begin position="507"/>
        <end position="527"/>
    </location>
</feature>
<dbReference type="SUPFAM" id="SSF103473">
    <property type="entry name" value="MFS general substrate transporter"/>
    <property type="match status" value="2"/>
</dbReference>
<feature type="transmembrane region" description="Helical" evidence="8">
    <location>
        <begin position="153"/>
        <end position="174"/>
    </location>
</feature>
<dbReference type="PANTHER" id="PTHR23517:SF15">
    <property type="entry name" value="PROTON-DEPENDENT OLIGOPEPTIDE FAMILY TRANSPORT PROTEIN"/>
    <property type="match status" value="1"/>
</dbReference>
<dbReference type="PROSITE" id="PS50850">
    <property type="entry name" value="MFS"/>
    <property type="match status" value="1"/>
</dbReference>
<dbReference type="CDD" id="cd17346">
    <property type="entry name" value="MFS_DtpA_like"/>
    <property type="match status" value="1"/>
</dbReference>
<evidence type="ECO:0000256" key="2">
    <source>
        <dbReference type="ARBA" id="ARBA00005982"/>
    </source>
</evidence>
<dbReference type="NCBIfam" id="TIGR00924">
    <property type="entry name" value="yjdL_sub1_fam"/>
    <property type="match status" value="1"/>
</dbReference>
<evidence type="ECO:0000256" key="3">
    <source>
        <dbReference type="ARBA" id="ARBA00022448"/>
    </source>
</evidence>
<keyword evidence="5 8" id="KW-0812">Transmembrane</keyword>
<dbReference type="PANTHER" id="PTHR23517">
    <property type="entry name" value="RESISTANCE PROTEIN MDTM, PUTATIVE-RELATED-RELATED"/>
    <property type="match status" value="1"/>
</dbReference>
<dbReference type="InterPro" id="IPR005279">
    <property type="entry name" value="Dipep/tripep_permease"/>
</dbReference>
<keyword evidence="4" id="KW-1003">Cell membrane</keyword>
<dbReference type="Proteomes" id="UP000831859">
    <property type="component" value="Chromosome"/>
</dbReference>
<dbReference type="InterPro" id="IPR018456">
    <property type="entry name" value="PTR2_symporter_CS"/>
</dbReference>
<dbReference type="InterPro" id="IPR050171">
    <property type="entry name" value="MFS_Transporters"/>
</dbReference>
<feature type="transmembrane region" description="Helical" evidence="8">
    <location>
        <begin position="287"/>
        <end position="303"/>
    </location>
</feature>
<dbReference type="RefSeq" id="WP_249510997.1">
    <property type="nucleotide sequence ID" value="NZ_CP093362.1"/>
</dbReference>
<evidence type="ECO:0000313" key="10">
    <source>
        <dbReference type="EMBL" id="UQS85018.1"/>
    </source>
</evidence>
<evidence type="ECO:0000256" key="6">
    <source>
        <dbReference type="ARBA" id="ARBA00022989"/>
    </source>
</evidence>
<evidence type="ECO:0000256" key="1">
    <source>
        <dbReference type="ARBA" id="ARBA00004651"/>
    </source>
</evidence>
<feature type="transmembrane region" description="Helical" evidence="8">
    <location>
        <begin position="60"/>
        <end position="80"/>
    </location>
</feature>
<dbReference type="InterPro" id="IPR036259">
    <property type="entry name" value="MFS_trans_sf"/>
</dbReference>
<feature type="transmembrane region" description="Helical" evidence="8">
    <location>
        <begin position="387"/>
        <end position="404"/>
    </location>
</feature>
<dbReference type="Pfam" id="PF00854">
    <property type="entry name" value="PTR2"/>
    <property type="match status" value="2"/>
</dbReference>
<feature type="domain" description="Major facilitator superfamily (MFS) profile" evidence="9">
    <location>
        <begin position="1"/>
        <end position="202"/>
    </location>
</feature>
<keyword evidence="6 8" id="KW-1133">Transmembrane helix</keyword>
<feature type="transmembrane region" description="Helical" evidence="8">
    <location>
        <begin position="180"/>
        <end position="198"/>
    </location>
</feature>
<keyword evidence="7 8" id="KW-0472">Membrane</keyword>
<evidence type="ECO:0000256" key="5">
    <source>
        <dbReference type="ARBA" id="ARBA00022692"/>
    </source>
</evidence>
<sequence>MKKKYKFLDETFNNQPNGLSTLISTETFERFTYYGTRATLLFYMYYSLKEGGIGLNLANAISIFSIFGSLVYLFSVLGGYVSDRLLGNYRTVSLGAILIIIGQLLLSLPLFKIPLLFISIIFLIFGTGLLKTTISSIVGNLYENKESMMDSGFTYYLSGVNLGALLAPMIIGFIGTHINFHLGFLVGAISMIIGFINYKANSYKYYNSKNMYPINPIEPNDLKNLFIRIIIGVFGITLITILMFEIGSFNINNIITMISIFILIVPILYFIFMFFSRKVNDIEKSNLSIYSFFFISATIFWIIEEQGPTIFAVIANLNSDNNFSLNKYILIIILFIIMSIFILLLRSRKNINKITIFFSIAFIFLSILIYCFKSIDIHIPSSWYQSLNPLFILIYTPLFAKLWSKFKCSAFLKYSIGLFFAGIGCFIMIIPTLLIPSINMKPMWLLLSIGFIGIGEMLISPIGMSLTNKLMPKAFGSQMMAISYLPYASAQAINSQISKYYMLNPHMYFIILGCIGMTMSCIFILFLKKFKKI</sequence>
<feature type="transmembrane region" description="Helical" evidence="8">
    <location>
        <begin position="254"/>
        <end position="275"/>
    </location>
</feature>
<feature type="transmembrane region" description="Helical" evidence="8">
    <location>
        <begin position="323"/>
        <end position="344"/>
    </location>
</feature>
<dbReference type="EMBL" id="CP093362">
    <property type="protein sequence ID" value="UQS85018.1"/>
    <property type="molecule type" value="Genomic_DNA"/>
</dbReference>
<evidence type="ECO:0000256" key="8">
    <source>
        <dbReference type="SAM" id="Phobius"/>
    </source>
</evidence>
<keyword evidence="3" id="KW-0813">Transport</keyword>
<protein>
    <submittedName>
        <fullName evidence="10">Oligopeptide:H+ symporter</fullName>
    </submittedName>
</protein>
<feature type="transmembrane region" description="Helical" evidence="8">
    <location>
        <begin position="225"/>
        <end position="248"/>
    </location>
</feature>
<accession>A0ABY4PHQ1</accession>
<feature type="transmembrane region" description="Helical" evidence="8">
    <location>
        <begin position="444"/>
        <end position="463"/>
    </location>
</feature>
<evidence type="ECO:0000313" key="11">
    <source>
        <dbReference type="Proteomes" id="UP000831859"/>
    </source>
</evidence>
<organism evidence="10 11">
    <name type="scientific">Apilactobacillus apisilvae</name>
    <dbReference type="NCBI Taxonomy" id="2923364"/>
    <lineage>
        <taxon>Bacteria</taxon>
        <taxon>Bacillati</taxon>
        <taxon>Bacillota</taxon>
        <taxon>Bacilli</taxon>
        <taxon>Lactobacillales</taxon>
        <taxon>Lactobacillaceae</taxon>
        <taxon>Apilactobacillus</taxon>
    </lineage>
</organism>
<evidence type="ECO:0000259" key="9">
    <source>
        <dbReference type="PROSITE" id="PS50850"/>
    </source>
</evidence>